<dbReference type="Proteomes" id="UP000265566">
    <property type="component" value="Chromosome 7"/>
</dbReference>
<dbReference type="Gramene" id="rna43515">
    <property type="protein sequence ID" value="RHN48763.1"/>
    <property type="gene ID" value="gene43515"/>
</dbReference>
<dbReference type="EMBL" id="PSQE01000007">
    <property type="protein sequence ID" value="RHN48763.1"/>
    <property type="molecule type" value="Genomic_DNA"/>
</dbReference>
<evidence type="ECO:0000313" key="1">
    <source>
        <dbReference type="EMBL" id="RHN48763.1"/>
    </source>
</evidence>
<proteinExistence type="predicted"/>
<evidence type="ECO:0000313" key="2">
    <source>
        <dbReference type="Proteomes" id="UP000265566"/>
    </source>
</evidence>
<name>A0A396H7M2_MEDTR</name>
<gene>
    <name evidence="1" type="ORF">MtrunA17_Chr7g0267241</name>
</gene>
<sequence>MERCKKLESEFQVYFDLHTMFDYNTIQDLPNTLPLQSQFATGFDQFMLHYKGAIIRSIRVKFPLGNEHRDAIDRLISKGIAC</sequence>
<reference evidence="2" key="1">
    <citation type="journal article" date="2018" name="Nat. Plants">
        <title>Whole-genome landscape of Medicago truncatula symbiotic genes.</title>
        <authorList>
            <person name="Pecrix Y."/>
            <person name="Staton S.E."/>
            <person name="Sallet E."/>
            <person name="Lelandais-Briere C."/>
            <person name="Moreau S."/>
            <person name="Carrere S."/>
            <person name="Blein T."/>
            <person name="Jardinaud M.F."/>
            <person name="Latrasse D."/>
            <person name="Zouine M."/>
            <person name="Zahm M."/>
            <person name="Kreplak J."/>
            <person name="Mayjonade B."/>
            <person name="Satge C."/>
            <person name="Perez M."/>
            <person name="Cauet S."/>
            <person name="Marande W."/>
            <person name="Chantry-Darmon C."/>
            <person name="Lopez-Roques C."/>
            <person name="Bouchez O."/>
            <person name="Berard A."/>
            <person name="Debelle F."/>
            <person name="Munos S."/>
            <person name="Bendahmane A."/>
            <person name="Berges H."/>
            <person name="Niebel A."/>
            <person name="Buitink J."/>
            <person name="Frugier F."/>
            <person name="Benhamed M."/>
            <person name="Crespi M."/>
            <person name="Gouzy J."/>
            <person name="Gamas P."/>
        </authorList>
    </citation>
    <scope>NUCLEOTIDE SEQUENCE [LARGE SCALE GENOMIC DNA]</scope>
    <source>
        <strain evidence="2">cv. Jemalong A17</strain>
    </source>
</reference>
<protein>
    <submittedName>
        <fullName evidence="1">Uncharacterized protein</fullName>
    </submittedName>
</protein>
<accession>A0A396H7M2</accession>
<comment type="caution">
    <text evidence="1">The sequence shown here is derived from an EMBL/GenBank/DDBJ whole genome shotgun (WGS) entry which is preliminary data.</text>
</comment>
<organism evidence="1 2">
    <name type="scientific">Medicago truncatula</name>
    <name type="common">Barrel medic</name>
    <name type="synonym">Medicago tribuloides</name>
    <dbReference type="NCBI Taxonomy" id="3880"/>
    <lineage>
        <taxon>Eukaryota</taxon>
        <taxon>Viridiplantae</taxon>
        <taxon>Streptophyta</taxon>
        <taxon>Embryophyta</taxon>
        <taxon>Tracheophyta</taxon>
        <taxon>Spermatophyta</taxon>
        <taxon>Magnoliopsida</taxon>
        <taxon>eudicotyledons</taxon>
        <taxon>Gunneridae</taxon>
        <taxon>Pentapetalae</taxon>
        <taxon>rosids</taxon>
        <taxon>fabids</taxon>
        <taxon>Fabales</taxon>
        <taxon>Fabaceae</taxon>
        <taxon>Papilionoideae</taxon>
        <taxon>50 kb inversion clade</taxon>
        <taxon>NPAAA clade</taxon>
        <taxon>Hologalegina</taxon>
        <taxon>IRL clade</taxon>
        <taxon>Trifolieae</taxon>
        <taxon>Medicago</taxon>
    </lineage>
</organism>
<dbReference type="AlphaFoldDB" id="A0A396H7M2"/>